<dbReference type="Proteomes" id="UP000316181">
    <property type="component" value="Unassembled WGS sequence"/>
</dbReference>
<evidence type="ECO:0000313" key="6">
    <source>
        <dbReference type="Proteomes" id="UP000316181"/>
    </source>
</evidence>
<dbReference type="Gene3D" id="2.60.200.20">
    <property type="match status" value="1"/>
</dbReference>
<dbReference type="InterPro" id="IPR008984">
    <property type="entry name" value="SMAD_FHA_dom_sf"/>
</dbReference>
<reference evidence="5 6" key="1">
    <citation type="submission" date="2019-06" db="EMBL/GenBank/DDBJ databases">
        <title>Sequencing the genomes of 1000 actinobacteria strains.</title>
        <authorList>
            <person name="Klenk H.-P."/>
        </authorList>
    </citation>
    <scope>NUCLEOTIDE SEQUENCE [LARGE SCALE GENOMIC DNA]</scope>
    <source>
        <strain evidence="5 6">DSM 10596</strain>
    </source>
</reference>
<name>A0A542SPV4_9MICO</name>
<evidence type="ECO:0000313" key="5">
    <source>
        <dbReference type="EMBL" id="TQK76650.1"/>
    </source>
</evidence>
<dbReference type="PROSITE" id="PS50006">
    <property type="entry name" value="FHA_DOMAIN"/>
    <property type="match status" value="1"/>
</dbReference>
<dbReference type="SMART" id="SM00240">
    <property type="entry name" value="FHA"/>
    <property type="match status" value="1"/>
</dbReference>
<dbReference type="AlphaFoldDB" id="A0A542SPV4"/>
<dbReference type="RefSeq" id="WP_142112079.1">
    <property type="nucleotide sequence ID" value="NZ_BAAATB010000002.1"/>
</dbReference>
<dbReference type="SUPFAM" id="SSF49879">
    <property type="entry name" value="SMAD/FHA domain"/>
    <property type="match status" value="1"/>
</dbReference>
<dbReference type="OrthoDB" id="277520at2"/>
<keyword evidence="6" id="KW-1185">Reference proteome</keyword>
<organism evidence="5 6">
    <name type="scientific">Rarobacter incanus</name>
    <dbReference type="NCBI Taxonomy" id="153494"/>
    <lineage>
        <taxon>Bacteria</taxon>
        <taxon>Bacillati</taxon>
        <taxon>Actinomycetota</taxon>
        <taxon>Actinomycetes</taxon>
        <taxon>Micrococcales</taxon>
        <taxon>Rarobacteraceae</taxon>
        <taxon>Rarobacter</taxon>
    </lineage>
</organism>
<keyword evidence="3" id="KW-0472">Membrane</keyword>
<accession>A0A542SPV4</accession>
<keyword evidence="3" id="KW-1133">Transmembrane helix</keyword>
<dbReference type="InterPro" id="IPR000253">
    <property type="entry name" value="FHA_dom"/>
</dbReference>
<keyword evidence="1" id="KW-0597">Phosphoprotein</keyword>
<feature type="region of interest" description="Disordered" evidence="2">
    <location>
        <begin position="38"/>
        <end position="61"/>
    </location>
</feature>
<keyword evidence="3" id="KW-0812">Transmembrane</keyword>
<sequence>MNELTMTILRIAYLVAMWLFVLAVISVLRRDLYGTRISPRRQGHPVPGPVDAAPRRQPHPDSRHLVVTAGPLEGTTLPLGNVSVMIGRAPDCTLVVNDDYASSRHARIYPHDGTWFVEDLGSTNGTKVGGHPLERPEELPLDTPLQIGQSVIELRK</sequence>
<evidence type="ECO:0000256" key="2">
    <source>
        <dbReference type="SAM" id="MobiDB-lite"/>
    </source>
</evidence>
<evidence type="ECO:0000256" key="3">
    <source>
        <dbReference type="SAM" id="Phobius"/>
    </source>
</evidence>
<dbReference type="Pfam" id="PF00498">
    <property type="entry name" value="FHA"/>
    <property type="match status" value="1"/>
</dbReference>
<comment type="caution">
    <text evidence="5">The sequence shown here is derived from an EMBL/GenBank/DDBJ whole genome shotgun (WGS) entry which is preliminary data.</text>
</comment>
<gene>
    <name evidence="5" type="ORF">FB389_1335</name>
</gene>
<dbReference type="InterPro" id="IPR050923">
    <property type="entry name" value="Cell_Proc_Reg/RNA_Proc"/>
</dbReference>
<proteinExistence type="predicted"/>
<feature type="transmembrane region" description="Helical" evidence="3">
    <location>
        <begin position="6"/>
        <end position="28"/>
    </location>
</feature>
<evidence type="ECO:0000256" key="1">
    <source>
        <dbReference type="ARBA" id="ARBA00022553"/>
    </source>
</evidence>
<protein>
    <submittedName>
        <fullName evidence="5">Type III secretion system (T3SS) inner membrane Yop/YscD-like protein</fullName>
    </submittedName>
</protein>
<feature type="domain" description="FHA" evidence="4">
    <location>
        <begin position="84"/>
        <end position="133"/>
    </location>
</feature>
<dbReference type="EMBL" id="VFNV01000001">
    <property type="protein sequence ID" value="TQK76650.1"/>
    <property type="molecule type" value="Genomic_DNA"/>
</dbReference>
<dbReference type="PANTHER" id="PTHR23308">
    <property type="entry name" value="NUCLEAR INHIBITOR OF PROTEIN PHOSPHATASE-1"/>
    <property type="match status" value="1"/>
</dbReference>
<evidence type="ECO:0000259" key="4">
    <source>
        <dbReference type="PROSITE" id="PS50006"/>
    </source>
</evidence>